<dbReference type="AlphaFoldDB" id="A0AAD1N0L3"/>
<protein>
    <submittedName>
        <fullName evidence="2">Uncharacterized protein</fullName>
    </submittedName>
</protein>
<gene>
    <name evidence="2" type="ORF">MMON_32270</name>
</gene>
<proteinExistence type="predicted"/>
<dbReference type="Proteomes" id="UP000466039">
    <property type="component" value="Chromosome"/>
</dbReference>
<evidence type="ECO:0000313" key="3">
    <source>
        <dbReference type="Proteomes" id="UP000466039"/>
    </source>
</evidence>
<keyword evidence="3" id="KW-1185">Reference proteome</keyword>
<sequence length="101" mass="10535">MGCAVPLLGSSLKITRWAERRKEGARIMDSNFVFTGVAVAGIARTLRTVAPISVAAPHPACAAPAGIPARVAAMHAAVPVQRKRRTATAATRSPWNGAPPR</sequence>
<evidence type="ECO:0000313" key="2">
    <source>
        <dbReference type="EMBL" id="BBZ61926.1"/>
    </source>
</evidence>
<feature type="region of interest" description="Disordered" evidence="1">
    <location>
        <begin position="78"/>
        <end position="101"/>
    </location>
</feature>
<reference evidence="2 3" key="1">
    <citation type="journal article" date="2019" name="Emerg. Microbes Infect.">
        <title>Comprehensive subspecies identification of 175 nontuberculous mycobacteria species based on 7547 genomic profiles.</title>
        <authorList>
            <person name="Matsumoto Y."/>
            <person name="Kinjo T."/>
            <person name="Motooka D."/>
            <person name="Nabeya D."/>
            <person name="Jung N."/>
            <person name="Uechi K."/>
            <person name="Horii T."/>
            <person name="Iida T."/>
            <person name="Fujita J."/>
            <person name="Nakamura S."/>
        </authorList>
    </citation>
    <scope>NUCLEOTIDE SEQUENCE [LARGE SCALE GENOMIC DNA]</scope>
    <source>
        <strain evidence="2 3">JCM 15658</strain>
    </source>
</reference>
<organism evidence="2 3">
    <name type="scientific">Mycolicibacterium monacense</name>
    <name type="common">Mycobacterium monacense</name>
    <dbReference type="NCBI Taxonomy" id="85693"/>
    <lineage>
        <taxon>Bacteria</taxon>
        <taxon>Bacillati</taxon>
        <taxon>Actinomycetota</taxon>
        <taxon>Actinomycetes</taxon>
        <taxon>Mycobacteriales</taxon>
        <taxon>Mycobacteriaceae</taxon>
        <taxon>Mycolicibacterium</taxon>
    </lineage>
</organism>
<accession>A0AAD1N0L3</accession>
<evidence type="ECO:0000256" key="1">
    <source>
        <dbReference type="SAM" id="MobiDB-lite"/>
    </source>
</evidence>
<dbReference type="EMBL" id="AP022617">
    <property type="protein sequence ID" value="BBZ61926.1"/>
    <property type="molecule type" value="Genomic_DNA"/>
</dbReference>
<name>A0AAD1N0L3_MYCMB</name>